<gene>
    <name evidence="1" type="ORF">B9T28_07625</name>
</gene>
<dbReference type="STRING" id="1977882.B9T28_07625"/>
<reference evidence="1 2" key="1">
    <citation type="submission" date="2017-04" db="EMBL/GenBank/DDBJ databases">
        <title>High diversity of culturable Acinetobacter species in natural soil and water ecosystems.</title>
        <authorList>
            <person name="Nemec A."/>
            <person name="Radolfova-Krizova L."/>
        </authorList>
    </citation>
    <scope>NUCLEOTIDE SEQUENCE [LARGE SCALE GENOMIC DNA]</scope>
    <source>
        <strain evidence="1 2">ANC 4999</strain>
    </source>
</reference>
<name>A0A1Y3CJK9_9GAMM</name>
<evidence type="ECO:0000313" key="1">
    <source>
        <dbReference type="EMBL" id="OTG66054.1"/>
    </source>
</evidence>
<dbReference type="RefSeq" id="WP_086203392.1">
    <property type="nucleotide sequence ID" value="NZ_NEGB01000003.1"/>
</dbReference>
<comment type="caution">
    <text evidence="1">The sequence shown here is derived from an EMBL/GenBank/DDBJ whole genome shotgun (WGS) entry which is preliminary data.</text>
</comment>
<sequence length="115" mass="12664">MLKMIDVFEQNLVQNFLNSLSSQTEPTDELMMAIINASDIELNHAIADFFSQNDATEVAQALDISKDQIEAIQIGSSLKKDNLADTAKIVALCLALESDALKYVEIADSLQDYPI</sequence>
<protein>
    <submittedName>
        <fullName evidence="1">Uncharacterized protein</fullName>
    </submittedName>
</protein>
<organism evidence="1 2">
    <name type="scientific">Acinetobacter silvestris</name>
    <dbReference type="NCBI Taxonomy" id="1977882"/>
    <lineage>
        <taxon>Bacteria</taxon>
        <taxon>Pseudomonadati</taxon>
        <taxon>Pseudomonadota</taxon>
        <taxon>Gammaproteobacteria</taxon>
        <taxon>Moraxellales</taxon>
        <taxon>Moraxellaceae</taxon>
        <taxon>Acinetobacter</taxon>
    </lineage>
</organism>
<dbReference type="Proteomes" id="UP000242765">
    <property type="component" value="Unassembled WGS sequence"/>
</dbReference>
<proteinExistence type="predicted"/>
<dbReference type="EMBL" id="NEGB01000003">
    <property type="protein sequence ID" value="OTG66054.1"/>
    <property type="molecule type" value="Genomic_DNA"/>
</dbReference>
<dbReference type="OrthoDB" id="6706565at2"/>
<keyword evidence="2" id="KW-1185">Reference proteome</keyword>
<accession>A0A1Y3CJK9</accession>
<dbReference type="AlphaFoldDB" id="A0A1Y3CJK9"/>
<evidence type="ECO:0000313" key="2">
    <source>
        <dbReference type="Proteomes" id="UP000242765"/>
    </source>
</evidence>